<feature type="domain" description="BD-FAE-like" evidence="2">
    <location>
        <begin position="55"/>
        <end position="158"/>
    </location>
</feature>
<evidence type="ECO:0000313" key="4">
    <source>
        <dbReference type="Proteomes" id="UP001202248"/>
    </source>
</evidence>
<dbReference type="InterPro" id="IPR050300">
    <property type="entry name" value="GDXG_lipolytic_enzyme"/>
</dbReference>
<evidence type="ECO:0000256" key="1">
    <source>
        <dbReference type="ARBA" id="ARBA00022801"/>
    </source>
</evidence>
<reference evidence="3 4" key="1">
    <citation type="submission" date="2022-02" db="EMBL/GenBank/DDBJ databases">
        <authorList>
            <person name="Min J."/>
        </authorList>
    </citation>
    <scope>NUCLEOTIDE SEQUENCE [LARGE SCALE GENOMIC DNA]</scope>
    <source>
        <strain evidence="3 4">GR10-1</strain>
    </source>
</reference>
<evidence type="ECO:0000259" key="2">
    <source>
        <dbReference type="Pfam" id="PF20434"/>
    </source>
</evidence>
<name>A0ABS9SHC9_9BACT</name>
<dbReference type="Gene3D" id="3.40.50.1820">
    <property type="entry name" value="alpha/beta hydrolase"/>
    <property type="match status" value="1"/>
</dbReference>
<dbReference type="Proteomes" id="UP001202248">
    <property type="component" value="Unassembled WGS sequence"/>
</dbReference>
<dbReference type="PANTHER" id="PTHR48081:SF6">
    <property type="entry name" value="PEPTIDASE S9 PROLYL OLIGOPEPTIDASE CATALYTIC DOMAIN-CONTAINING PROTEIN"/>
    <property type="match status" value="1"/>
</dbReference>
<proteinExistence type="predicted"/>
<dbReference type="RefSeq" id="WP_240827135.1">
    <property type="nucleotide sequence ID" value="NZ_JAKWBL010000001.1"/>
</dbReference>
<protein>
    <submittedName>
        <fullName evidence="3">Alpha/beta hydrolase</fullName>
    </submittedName>
</protein>
<accession>A0ABS9SHC9</accession>
<gene>
    <name evidence="3" type="ORF">MKP09_07565</name>
</gene>
<dbReference type="SUPFAM" id="SSF53474">
    <property type="entry name" value="alpha/beta-Hydrolases"/>
    <property type="match status" value="1"/>
</dbReference>
<dbReference type="Pfam" id="PF20434">
    <property type="entry name" value="BD-FAE"/>
    <property type="match status" value="1"/>
</dbReference>
<sequence length="174" mass="19229">MNAQEVIKLYDVVPNSKPVEYKEKSETGADGITRISEVTDPEMFVYKPANPNGTAIFICPGGGYRILAISHEGHDVAKVLNDWGITAFVLKYRLPDDRSMMDKSIGPLQDAQRAIQLIRENAKQWNIDPKKVGVMGFSAGGHLAASLSTKYGIPLIENPKKHLSGPAFQFLFIR</sequence>
<dbReference type="GO" id="GO:0016787">
    <property type="term" value="F:hydrolase activity"/>
    <property type="evidence" value="ECO:0007669"/>
    <property type="project" value="UniProtKB-KW"/>
</dbReference>
<dbReference type="EMBL" id="JAKWBL010000001">
    <property type="protein sequence ID" value="MCH5597773.1"/>
    <property type="molecule type" value="Genomic_DNA"/>
</dbReference>
<organism evidence="3 4">
    <name type="scientific">Niabella ginsengisoli</name>
    <dbReference type="NCBI Taxonomy" id="522298"/>
    <lineage>
        <taxon>Bacteria</taxon>
        <taxon>Pseudomonadati</taxon>
        <taxon>Bacteroidota</taxon>
        <taxon>Chitinophagia</taxon>
        <taxon>Chitinophagales</taxon>
        <taxon>Chitinophagaceae</taxon>
        <taxon>Niabella</taxon>
    </lineage>
</organism>
<comment type="caution">
    <text evidence="3">The sequence shown here is derived from an EMBL/GenBank/DDBJ whole genome shotgun (WGS) entry which is preliminary data.</text>
</comment>
<evidence type="ECO:0000313" key="3">
    <source>
        <dbReference type="EMBL" id="MCH5597773.1"/>
    </source>
</evidence>
<keyword evidence="4" id="KW-1185">Reference proteome</keyword>
<keyword evidence="1 3" id="KW-0378">Hydrolase</keyword>
<dbReference type="PANTHER" id="PTHR48081">
    <property type="entry name" value="AB HYDROLASE SUPERFAMILY PROTEIN C4A8.06C"/>
    <property type="match status" value="1"/>
</dbReference>
<dbReference type="InterPro" id="IPR049492">
    <property type="entry name" value="BD-FAE-like_dom"/>
</dbReference>
<dbReference type="InterPro" id="IPR029058">
    <property type="entry name" value="AB_hydrolase_fold"/>
</dbReference>